<feature type="transmembrane region" description="Helical" evidence="3">
    <location>
        <begin position="90"/>
        <end position="115"/>
    </location>
</feature>
<feature type="domain" description="Ephrin RBD" evidence="4">
    <location>
        <begin position="1"/>
        <end position="36"/>
    </location>
</feature>
<accession>A0AAD9E0Y7</accession>
<dbReference type="InterPro" id="IPR001799">
    <property type="entry name" value="Ephrin_RBD"/>
</dbReference>
<proteinExistence type="inferred from homology"/>
<evidence type="ECO:0000256" key="1">
    <source>
        <dbReference type="PROSITE-ProRule" id="PRU00884"/>
    </source>
</evidence>
<dbReference type="PROSITE" id="PS51551">
    <property type="entry name" value="EPHRIN_RBD_2"/>
    <property type="match status" value="1"/>
</dbReference>
<protein>
    <recommendedName>
        <fullName evidence="4">Ephrin RBD domain-containing protein</fullName>
    </recommendedName>
</protein>
<evidence type="ECO:0000256" key="3">
    <source>
        <dbReference type="SAM" id="Phobius"/>
    </source>
</evidence>
<feature type="region of interest" description="Disordered" evidence="2">
    <location>
        <begin position="1"/>
        <end position="20"/>
    </location>
</feature>
<feature type="region of interest" description="Disordered" evidence="2">
    <location>
        <begin position="41"/>
        <end position="80"/>
    </location>
</feature>
<evidence type="ECO:0000313" key="6">
    <source>
        <dbReference type="Proteomes" id="UP001239994"/>
    </source>
</evidence>
<evidence type="ECO:0000313" key="5">
    <source>
        <dbReference type="EMBL" id="KAK1800254.1"/>
    </source>
</evidence>
<evidence type="ECO:0000259" key="4">
    <source>
        <dbReference type="PROSITE" id="PS51551"/>
    </source>
</evidence>
<dbReference type="Proteomes" id="UP001239994">
    <property type="component" value="Unassembled WGS sequence"/>
</dbReference>
<dbReference type="GO" id="GO:0016020">
    <property type="term" value="C:membrane"/>
    <property type="evidence" value="ECO:0007669"/>
    <property type="project" value="InterPro"/>
</dbReference>
<name>A0AAD9E0Y7_9TELE</name>
<comment type="caution">
    <text evidence="1">Lacks conserved residue(s) required for the propagation of feature annotation.</text>
</comment>
<gene>
    <name evidence="5" type="ORF">P4O66_000299</name>
</gene>
<evidence type="ECO:0000256" key="2">
    <source>
        <dbReference type="SAM" id="MobiDB-lite"/>
    </source>
</evidence>
<comment type="caution">
    <text evidence="5">The sequence shown here is derived from an EMBL/GenBank/DDBJ whole genome shotgun (WGS) entry which is preliminary data.</text>
</comment>
<dbReference type="EMBL" id="JAROKS010000010">
    <property type="protein sequence ID" value="KAK1800254.1"/>
    <property type="molecule type" value="Genomic_DNA"/>
</dbReference>
<keyword evidence="3" id="KW-1133">Transmembrane helix</keyword>
<keyword evidence="3" id="KW-0472">Membrane</keyword>
<keyword evidence="6" id="KW-1185">Reference proteome</keyword>
<comment type="similarity">
    <text evidence="1">Belongs to the ephrin family.</text>
</comment>
<reference evidence="5" key="1">
    <citation type="submission" date="2023-03" db="EMBL/GenBank/DDBJ databases">
        <title>Electrophorus voltai genome.</title>
        <authorList>
            <person name="Bian C."/>
        </authorList>
    </citation>
    <scope>NUCLEOTIDE SEQUENCE</scope>
    <source>
        <strain evidence="5">CB-2022</strain>
        <tissue evidence="5">Muscle</tissue>
    </source>
</reference>
<organism evidence="5 6">
    <name type="scientific">Electrophorus voltai</name>
    <dbReference type="NCBI Taxonomy" id="2609070"/>
    <lineage>
        <taxon>Eukaryota</taxon>
        <taxon>Metazoa</taxon>
        <taxon>Chordata</taxon>
        <taxon>Craniata</taxon>
        <taxon>Vertebrata</taxon>
        <taxon>Euteleostomi</taxon>
        <taxon>Actinopterygii</taxon>
        <taxon>Neopterygii</taxon>
        <taxon>Teleostei</taxon>
        <taxon>Ostariophysi</taxon>
        <taxon>Gymnotiformes</taxon>
        <taxon>Gymnotoidei</taxon>
        <taxon>Gymnotidae</taxon>
        <taxon>Electrophorus</taxon>
    </lineage>
</organism>
<sequence>MGVAEGGATSDGTKQGLDSVRGGVCATRGMKVVLKVGQTAYGLPPKARPGPGHSSTWTPGKGGDSSSSEGVDGTGAADGRGGGTLPASNVALIAGGAGGAAFLLLVAAVIGAVCYRRKKAKQSESHHPPLSLSSLTPKRGGATGGVVAAPTGVNSGGAEPSDIIIPLRTSDSTYCPHYEKVSGEYGHPVYIVQEMAPQSPANIYYKDIGHFYSTYPVFLRRISDIPTLRIPYFYSGYRTFLLYVSRISTLDIRHFYSTYSVFLLYDNEAEPSRRDWFQSTGGAAVNDLPPTDESLVGGTRRPKLLGDLRVWDTVWVEKI</sequence>
<keyword evidence="3" id="KW-0812">Transmembrane</keyword>
<dbReference type="AlphaFoldDB" id="A0AAD9E0Y7"/>